<keyword evidence="1" id="KW-0378">Hydrolase</keyword>
<keyword evidence="2" id="KW-1185">Reference proteome</keyword>
<proteinExistence type="predicted"/>
<dbReference type="EMBL" id="CP011311">
    <property type="protein sequence ID" value="AKE39527.1"/>
    <property type="molecule type" value="Genomic_DNA"/>
</dbReference>
<evidence type="ECO:0000313" key="1">
    <source>
        <dbReference type="EMBL" id="AKE39527.1"/>
    </source>
</evidence>
<protein>
    <submittedName>
        <fullName evidence="1">HNH endonuclease</fullName>
    </submittedName>
</protein>
<dbReference type="GO" id="GO:0003676">
    <property type="term" value="F:nucleic acid binding"/>
    <property type="evidence" value="ECO:0007669"/>
    <property type="project" value="InterPro"/>
</dbReference>
<dbReference type="PATRIC" id="fig|161896.4.peg.1540"/>
<accession>A0A0F6QWP8</accession>
<dbReference type="HOGENOM" id="CLU_051470_0_0_11"/>
<organism evidence="1 2">
    <name type="scientific">Corynebacterium camporealensis</name>
    <dbReference type="NCBI Taxonomy" id="161896"/>
    <lineage>
        <taxon>Bacteria</taxon>
        <taxon>Bacillati</taxon>
        <taxon>Actinomycetota</taxon>
        <taxon>Actinomycetes</taxon>
        <taxon>Mycobacteriales</taxon>
        <taxon>Corynebacteriaceae</taxon>
        <taxon>Corynebacterium</taxon>
    </lineage>
</organism>
<dbReference type="GO" id="GO:0008270">
    <property type="term" value="F:zinc ion binding"/>
    <property type="evidence" value="ECO:0007669"/>
    <property type="project" value="InterPro"/>
</dbReference>
<dbReference type="Gene3D" id="1.10.30.50">
    <property type="match status" value="1"/>
</dbReference>
<dbReference type="OrthoDB" id="4412276at2"/>
<dbReference type="SMART" id="SM00507">
    <property type="entry name" value="HNHc"/>
    <property type="match status" value="1"/>
</dbReference>
<dbReference type="Pfam" id="PF01844">
    <property type="entry name" value="HNH"/>
    <property type="match status" value="1"/>
</dbReference>
<evidence type="ECO:0000313" key="2">
    <source>
        <dbReference type="Proteomes" id="UP000033566"/>
    </source>
</evidence>
<keyword evidence="1" id="KW-0540">Nuclease</keyword>
<dbReference type="InterPro" id="IPR003615">
    <property type="entry name" value="HNH_nuc"/>
</dbReference>
<dbReference type="CDD" id="cd00085">
    <property type="entry name" value="HNHc"/>
    <property type="match status" value="1"/>
</dbReference>
<keyword evidence="1" id="KW-0255">Endonuclease</keyword>
<sequence>MTQFASPTAARHTGLDMLRDSLRSPGMVAEVLDLSLREVKRWATLAHVYFGATKFTRKQDDARLAAEGYSISRLVHIDRFARRAATPARQWEFRLELLRFSGSVDEMITYAKTRQENYVEPRSPERGVSITQHDENIWSLHIRDEASRIAQLRKTLDAAAPKDESIPRARRRADAFWELVNSQSTLVEPAYRTVIAIGLEEFFQIIAGKGDEVKLGCSDGTIMTGADWLAHHLAGHLGEDIFAGLFHPVAGPVNLYRTRSASFKQRLMAISEQLVCAWEDCKEPGDNCEVHHIVAHNRGGETTPTNLTMLCRYHNGLIGSIDPNNLPKHPGAPNYPHRGWISRENGHVVYHPPGRKPPRTNPHPVSQLGAMHLI</sequence>
<gene>
    <name evidence="1" type="ORF">UL81_07865</name>
</gene>
<dbReference type="InterPro" id="IPR002711">
    <property type="entry name" value="HNH"/>
</dbReference>
<name>A0A0F6QWP8_9CORY</name>
<dbReference type="KEGG" id="ccj:UL81_07865"/>
<dbReference type="STRING" id="161896.UL81_07865"/>
<dbReference type="RefSeq" id="WP_052097714.1">
    <property type="nucleotide sequence ID" value="NZ_CP011311.1"/>
</dbReference>
<reference evidence="1 2" key="1">
    <citation type="journal article" date="2015" name="Genome Announc.">
        <title>Complete Genome Sequence of Corynebacterium camporealensis DSM 44610, Isolated from the Milk of a Manchega Sheep with Subclinical Mastitis.</title>
        <authorList>
            <person name="Ruckert C."/>
            <person name="Albersmeier A."/>
            <person name="Winkler A."/>
            <person name="Tauch A."/>
        </authorList>
    </citation>
    <scope>NUCLEOTIDE SEQUENCE [LARGE SCALE GENOMIC DNA]</scope>
    <source>
        <strain evidence="1 2">DSM 44610</strain>
    </source>
</reference>
<dbReference type="Proteomes" id="UP000033566">
    <property type="component" value="Chromosome"/>
</dbReference>
<dbReference type="GO" id="GO:0004519">
    <property type="term" value="F:endonuclease activity"/>
    <property type="evidence" value="ECO:0007669"/>
    <property type="project" value="UniProtKB-KW"/>
</dbReference>
<dbReference type="AlphaFoldDB" id="A0A0F6QWP8"/>